<comment type="caution">
    <text evidence="10">The sequence shown here is derived from an EMBL/GenBank/DDBJ whole genome shotgun (WGS) entry which is preliminary data.</text>
</comment>
<gene>
    <name evidence="10" type="ORF">KUA55_07210</name>
</gene>
<evidence type="ECO:0000313" key="11">
    <source>
        <dbReference type="Proteomes" id="UP000774130"/>
    </source>
</evidence>
<evidence type="ECO:0000256" key="2">
    <source>
        <dbReference type="ARBA" id="ARBA00022448"/>
    </source>
</evidence>
<evidence type="ECO:0000313" key="10">
    <source>
        <dbReference type="EMBL" id="MBV7390462.1"/>
    </source>
</evidence>
<feature type="transmembrane region" description="Helical" evidence="9">
    <location>
        <begin position="141"/>
        <end position="164"/>
    </location>
</feature>
<comment type="subcellular location">
    <subcellularLocation>
        <location evidence="1">Cell membrane</location>
        <topology evidence="1">Multi-pass membrane protein</topology>
    </subcellularLocation>
</comment>
<keyword evidence="7 9" id="KW-1133">Transmembrane helix</keyword>
<evidence type="ECO:0000256" key="8">
    <source>
        <dbReference type="ARBA" id="ARBA00023136"/>
    </source>
</evidence>
<evidence type="ECO:0000256" key="7">
    <source>
        <dbReference type="ARBA" id="ARBA00022989"/>
    </source>
</evidence>
<evidence type="ECO:0000256" key="3">
    <source>
        <dbReference type="ARBA" id="ARBA00022475"/>
    </source>
</evidence>
<keyword evidence="2" id="KW-0813">Transport</keyword>
<dbReference type="EMBL" id="JAHUZB010000003">
    <property type="protein sequence ID" value="MBV7390462.1"/>
    <property type="molecule type" value="Genomic_DNA"/>
</dbReference>
<evidence type="ECO:0000256" key="4">
    <source>
        <dbReference type="ARBA" id="ARBA00022597"/>
    </source>
</evidence>
<evidence type="ECO:0000256" key="9">
    <source>
        <dbReference type="SAM" id="Phobius"/>
    </source>
</evidence>
<dbReference type="InterPro" id="IPR050303">
    <property type="entry name" value="GatZ_KbaZ_carbometab"/>
</dbReference>
<reference evidence="10 11" key="1">
    <citation type="submission" date="2021-06" db="EMBL/GenBank/DDBJ databases">
        <title>Enterococcus alishanensis sp. nov., a novel lactic acid bacterium isolated from fresh coffee beans.</title>
        <authorList>
            <person name="Chen Y.-S."/>
        </authorList>
    </citation>
    <scope>NUCLEOTIDE SEQUENCE [LARGE SCALE GENOMIC DNA]</scope>
    <source>
        <strain evidence="10 11">ALS3</strain>
    </source>
</reference>
<keyword evidence="8 9" id="KW-0472">Membrane</keyword>
<name>A0ABS6TC34_9ENTE</name>
<feature type="transmembrane region" description="Helical" evidence="9">
    <location>
        <begin position="207"/>
        <end position="240"/>
    </location>
</feature>
<dbReference type="Pfam" id="PF03609">
    <property type="entry name" value="EII-Sor"/>
    <property type="match status" value="1"/>
</dbReference>
<evidence type="ECO:0000256" key="5">
    <source>
        <dbReference type="ARBA" id="ARBA00022683"/>
    </source>
</evidence>
<feature type="transmembrane region" description="Helical" evidence="9">
    <location>
        <begin position="37"/>
        <end position="60"/>
    </location>
</feature>
<evidence type="ECO:0000256" key="1">
    <source>
        <dbReference type="ARBA" id="ARBA00004651"/>
    </source>
</evidence>
<evidence type="ECO:0000256" key="6">
    <source>
        <dbReference type="ARBA" id="ARBA00022692"/>
    </source>
</evidence>
<feature type="transmembrane region" description="Helical" evidence="9">
    <location>
        <begin position="66"/>
        <end position="87"/>
    </location>
</feature>
<proteinExistence type="predicted"/>
<keyword evidence="5" id="KW-0598">Phosphotransferase system</keyword>
<keyword evidence="3" id="KW-1003">Cell membrane</keyword>
<dbReference type="PANTHER" id="PTHR32502:SF8">
    <property type="entry name" value="N-ACETYLGALACTOSAMINE PERMEASE IIC COMPONENT 1"/>
    <property type="match status" value="1"/>
</dbReference>
<dbReference type="PROSITE" id="PS51106">
    <property type="entry name" value="PTS_EIIC_TYPE_4"/>
    <property type="match status" value="1"/>
</dbReference>
<dbReference type="InterPro" id="IPR004700">
    <property type="entry name" value="PTS_IIC_man"/>
</dbReference>
<dbReference type="Proteomes" id="UP000774130">
    <property type="component" value="Unassembled WGS sequence"/>
</dbReference>
<keyword evidence="4 10" id="KW-0762">Sugar transport</keyword>
<protein>
    <submittedName>
        <fullName evidence="10">PTS sugar transporter subunit IIC</fullName>
    </submittedName>
</protein>
<keyword evidence="11" id="KW-1185">Reference proteome</keyword>
<feature type="transmembrane region" description="Helical" evidence="9">
    <location>
        <begin position="94"/>
        <end position="121"/>
    </location>
</feature>
<dbReference type="PANTHER" id="PTHR32502">
    <property type="entry name" value="N-ACETYLGALACTOSAMINE PERMEASE II COMPONENT-RELATED"/>
    <property type="match status" value="1"/>
</dbReference>
<keyword evidence="6 9" id="KW-0812">Transmembrane</keyword>
<accession>A0ABS6TC34</accession>
<sequence>MTTLTAALLCAIAYFICFGGNWLLAQNMADQPIVVGALVGLLLGDLQTGLILGAALQALFIGAVNVGGAVSLNPSFGTTLAIAFAILSGGDQKFALAIAVPLGLLGGLLEIGVNILCSGFGGAFDKAAAAGDEKRIVFLHYGVWFLKYIIFSVVIFVSVLAGATPVSNFVNSLPEFITNGLGVVAGLLPAVGFAMLLKMVWSNKLAVYYLLGFVCVAYLKLPLIAVATLGIIAAVIQVSIDQDFLKMKNSGVATAATGDSAEMEEEDFLA</sequence>
<feature type="transmembrane region" description="Helical" evidence="9">
    <location>
        <begin position="176"/>
        <end position="201"/>
    </location>
</feature>
<feature type="transmembrane region" description="Helical" evidence="9">
    <location>
        <begin position="6"/>
        <end position="25"/>
    </location>
</feature>
<organism evidence="10 11">
    <name type="scientific">Enterococcus alishanensis</name>
    <dbReference type="NCBI Taxonomy" id="1303817"/>
    <lineage>
        <taxon>Bacteria</taxon>
        <taxon>Bacillati</taxon>
        <taxon>Bacillota</taxon>
        <taxon>Bacilli</taxon>
        <taxon>Lactobacillales</taxon>
        <taxon>Enterococcaceae</taxon>
        <taxon>Enterococcus</taxon>
    </lineage>
</organism>
<dbReference type="RefSeq" id="WP_218325527.1">
    <property type="nucleotide sequence ID" value="NZ_JAHUZB010000003.1"/>
</dbReference>